<dbReference type="EMBL" id="VIWT01000002">
    <property type="protein sequence ID" value="TWF91409.1"/>
    <property type="molecule type" value="Genomic_DNA"/>
</dbReference>
<evidence type="ECO:0000313" key="8">
    <source>
        <dbReference type="Proteomes" id="UP000317940"/>
    </source>
</evidence>
<accession>A0A561TWC0</accession>
<evidence type="ECO:0000313" key="7">
    <source>
        <dbReference type="EMBL" id="TWF91409.1"/>
    </source>
</evidence>
<feature type="transmembrane region" description="Helical" evidence="5">
    <location>
        <begin position="168"/>
        <end position="184"/>
    </location>
</feature>
<keyword evidence="2 5" id="KW-0812">Transmembrane</keyword>
<evidence type="ECO:0000256" key="1">
    <source>
        <dbReference type="ARBA" id="ARBA00004141"/>
    </source>
</evidence>
<evidence type="ECO:0000256" key="4">
    <source>
        <dbReference type="ARBA" id="ARBA00023136"/>
    </source>
</evidence>
<feature type="transmembrane region" description="Helical" evidence="5">
    <location>
        <begin position="189"/>
        <end position="208"/>
    </location>
</feature>
<proteinExistence type="predicted"/>
<dbReference type="RefSeq" id="WP_170305134.1">
    <property type="nucleotide sequence ID" value="NZ_BAAAMZ010000010.1"/>
</dbReference>
<dbReference type="AlphaFoldDB" id="A0A561TWC0"/>
<sequence length="412" mass="41318">MDRTAWRGVGAELLAGLVTALFSVPEGIAYAAMAGFEPAAGLYAGVVPAALGSLLSATPVLVTTLTTAVALTSRTALQQAQLTATPGNVAALALLVGVAMAVLALLRVDALLRRVRPAALTGFSAGIAVQIVAGALPEATGYHPHRHNPVLRILLCAAHPHGWERARAVAAVATVLVWLAVFAVRRVRALAVPVALAATSAGVCWAHLPVPSAASLGPLPSGLPALTVPCWPVLPRLALGAAAVALVALAQAAGVAAPGQQAQVRRRWGHDVWAQAAANLAGAFCQAMPAGGSLSRTAVAVAAGGRTRWAGVSSGVALALLVAFGGRAVAAIPLPVVGALLALVGGKLLVGRRAAVGLAWRGGAVDRALLLGTLALSTEVPLTYALLAATGASLALRRRPLGARAEAEPDFL</sequence>
<comment type="caution">
    <text evidence="7">The sequence shown here is derived from an EMBL/GenBank/DDBJ whole genome shotgun (WGS) entry which is preliminary data.</text>
</comment>
<dbReference type="Pfam" id="PF00916">
    <property type="entry name" value="Sulfate_transp"/>
    <property type="match status" value="1"/>
</dbReference>
<protein>
    <submittedName>
        <fullName evidence="7">SulP family sulfate permease</fullName>
    </submittedName>
</protein>
<dbReference type="InterPro" id="IPR011547">
    <property type="entry name" value="SLC26A/SulP_dom"/>
</dbReference>
<dbReference type="InterPro" id="IPR001902">
    <property type="entry name" value="SLC26A/SulP_fam"/>
</dbReference>
<evidence type="ECO:0000256" key="5">
    <source>
        <dbReference type="SAM" id="Phobius"/>
    </source>
</evidence>
<dbReference type="GO" id="GO:0055085">
    <property type="term" value="P:transmembrane transport"/>
    <property type="evidence" value="ECO:0007669"/>
    <property type="project" value="InterPro"/>
</dbReference>
<evidence type="ECO:0000256" key="2">
    <source>
        <dbReference type="ARBA" id="ARBA00022692"/>
    </source>
</evidence>
<organism evidence="7 8">
    <name type="scientific">Kitasatospora viridis</name>
    <dbReference type="NCBI Taxonomy" id="281105"/>
    <lineage>
        <taxon>Bacteria</taxon>
        <taxon>Bacillati</taxon>
        <taxon>Actinomycetota</taxon>
        <taxon>Actinomycetes</taxon>
        <taxon>Kitasatosporales</taxon>
        <taxon>Streptomycetaceae</taxon>
        <taxon>Kitasatospora</taxon>
    </lineage>
</organism>
<evidence type="ECO:0000256" key="3">
    <source>
        <dbReference type="ARBA" id="ARBA00022989"/>
    </source>
</evidence>
<name>A0A561TWC0_9ACTN</name>
<dbReference type="GO" id="GO:0016020">
    <property type="term" value="C:membrane"/>
    <property type="evidence" value="ECO:0007669"/>
    <property type="project" value="UniProtKB-SubCell"/>
</dbReference>
<dbReference type="PANTHER" id="PTHR11814">
    <property type="entry name" value="SULFATE TRANSPORTER"/>
    <property type="match status" value="1"/>
</dbReference>
<evidence type="ECO:0000259" key="6">
    <source>
        <dbReference type="Pfam" id="PF00916"/>
    </source>
</evidence>
<feature type="domain" description="SLC26A/SulP transporter" evidence="6">
    <location>
        <begin position="12"/>
        <end position="366"/>
    </location>
</feature>
<feature type="transmembrane region" description="Helical" evidence="5">
    <location>
        <begin position="40"/>
        <end position="69"/>
    </location>
</feature>
<feature type="transmembrane region" description="Helical" evidence="5">
    <location>
        <begin position="13"/>
        <end position="33"/>
    </location>
</feature>
<feature type="transmembrane region" description="Helical" evidence="5">
    <location>
        <begin position="89"/>
        <end position="106"/>
    </location>
</feature>
<keyword evidence="8" id="KW-1185">Reference proteome</keyword>
<feature type="transmembrane region" description="Helical" evidence="5">
    <location>
        <begin position="237"/>
        <end position="257"/>
    </location>
</feature>
<reference evidence="7 8" key="1">
    <citation type="submission" date="2019-06" db="EMBL/GenBank/DDBJ databases">
        <title>Sequencing the genomes of 1000 actinobacteria strains.</title>
        <authorList>
            <person name="Klenk H.-P."/>
        </authorList>
    </citation>
    <scope>NUCLEOTIDE SEQUENCE [LARGE SCALE GENOMIC DNA]</scope>
    <source>
        <strain evidence="7 8">DSM 44826</strain>
    </source>
</reference>
<comment type="subcellular location">
    <subcellularLocation>
        <location evidence="1">Membrane</location>
        <topology evidence="1">Multi-pass membrane protein</topology>
    </subcellularLocation>
</comment>
<keyword evidence="3 5" id="KW-1133">Transmembrane helix</keyword>
<keyword evidence="4 5" id="KW-0472">Membrane</keyword>
<feature type="transmembrane region" description="Helical" evidence="5">
    <location>
        <begin position="316"/>
        <end position="349"/>
    </location>
</feature>
<dbReference type="Proteomes" id="UP000317940">
    <property type="component" value="Unassembled WGS sequence"/>
</dbReference>
<gene>
    <name evidence="7" type="ORF">FHX73_12524</name>
</gene>